<proteinExistence type="predicted"/>
<dbReference type="EMBL" id="MU864451">
    <property type="protein sequence ID" value="KAK4185403.1"/>
    <property type="molecule type" value="Genomic_DNA"/>
</dbReference>
<dbReference type="Pfam" id="PF13577">
    <property type="entry name" value="SnoaL_4"/>
    <property type="match status" value="2"/>
</dbReference>
<evidence type="ECO:0000313" key="2">
    <source>
        <dbReference type="EMBL" id="KAK4185403.1"/>
    </source>
</evidence>
<name>A0AAN6WNH9_9PEZI</name>
<dbReference type="SUPFAM" id="SSF54427">
    <property type="entry name" value="NTF2-like"/>
    <property type="match status" value="3"/>
</dbReference>
<dbReference type="InterPro" id="IPR032710">
    <property type="entry name" value="NTF2-like_dom_sf"/>
</dbReference>
<dbReference type="Proteomes" id="UP001302126">
    <property type="component" value="Unassembled WGS sequence"/>
</dbReference>
<keyword evidence="3" id="KW-1185">Reference proteome</keyword>
<dbReference type="InterPro" id="IPR037401">
    <property type="entry name" value="SnoaL-like"/>
</dbReference>
<feature type="domain" description="SnoaL-like" evidence="1">
    <location>
        <begin position="247"/>
        <end position="376"/>
    </location>
</feature>
<dbReference type="Gene3D" id="3.10.450.50">
    <property type="match status" value="2"/>
</dbReference>
<reference evidence="2" key="1">
    <citation type="journal article" date="2023" name="Mol. Phylogenet. Evol.">
        <title>Genome-scale phylogeny and comparative genomics of the fungal order Sordariales.</title>
        <authorList>
            <person name="Hensen N."/>
            <person name="Bonometti L."/>
            <person name="Westerberg I."/>
            <person name="Brannstrom I.O."/>
            <person name="Guillou S."/>
            <person name="Cros-Aarteil S."/>
            <person name="Calhoun S."/>
            <person name="Haridas S."/>
            <person name="Kuo A."/>
            <person name="Mondo S."/>
            <person name="Pangilinan J."/>
            <person name="Riley R."/>
            <person name="LaButti K."/>
            <person name="Andreopoulos B."/>
            <person name="Lipzen A."/>
            <person name="Chen C."/>
            <person name="Yan M."/>
            <person name="Daum C."/>
            <person name="Ng V."/>
            <person name="Clum A."/>
            <person name="Steindorff A."/>
            <person name="Ohm R.A."/>
            <person name="Martin F."/>
            <person name="Silar P."/>
            <person name="Natvig D.O."/>
            <person name="Lalanne C."/>
            <person name="Gautier V."/>
            <person name="Ament-Velasquez S.L."/>
            <person name="Kruys A."/>
            <person name="Hutchinson M.I."/>
            <person name="Powell A.J."/>
            <person name="Barry K."/>
            <person name="Miller A.N."/>
            <person name="Grigoriev I.V."/>
            <person name="Debuchy R."/>
            <person name="Gladieux P."/>
            <person name="Hiltunen Thoren M."/>
            <person name="Johannesson H."/>
        </authorList>
    </citation>
    <scope>NUCLEOTIDE SEQUENCE</scope>
    <source>
        <strain evidence="2">PSN309</strain>
    </source>
</reference>
<dbReference type="AlphaFoldDB" id="A0AAN6WNH9"/>
<evidence type="ECO:0000313" key="3">
    <source>
        <dbReference type="Proteomes" id="UP001302126"/>
    </source>
</evidence>
<feature type="domain" description="SnoaL-like" evidence="1">
    <location>
        <begin position="37"/>
        <end position="174"/>
    </location>
</feature>
<sequence length="814" mass="89518">MKPLFKLTTTTILVTLFATPLAAAVIALQSLTTDLARVESVREIKDVQRTFAQLASYGRWAEMAALFSEDGTLRWGSGQGSILSNSDAVSATGPAAIEKWLRTDAGDYDGIKPGSLHVLMSDMPVVTLSRDGLSGKGRWTALRKLGNGKGGTRIEGGIFENEYSFVKGQWKIALLRYFPLYKGDYEQGWKNISPNGTLPVIPYHYTVEEAGQSLLLAEGEKVDHSSNAKWSDTEELSVEELEYRITQLNEEDEVRNLVHSMGYYVDRRQWPDVLSLFTQYGTITVQGVSSTPGAAGIQSVLNKMGPEGITRGVLNEHPIFSTIIHVNPDGLSATARGLEIGMIGDSNKKTAQWQFCMFRHTLVKDSTSGIWKISNLNYTRLISADYATGWGYGGIFPASSPSSPPSFLPVSRRIGTKTRPENWKPFFPLLPSNSSSTSSNRTTSSTRLANLQRLLHRSAAYDETENISGAYGFYIDDIRCADFSLLHAHKGFKLSPGIGWYHSPPIISQACSSRYYRDNSTTYNPPMTQMRSSIPFHWRLQPVVLVSQDGRSVTLRTRNLQTGTSTRYGGNSWNGGMYHDQLVLEEGRRKLWCITIDEFYWSSRNWTTGWAGVERNASLPTNGTISGSGIKRRWDIEAERLTKRQGGAINGLQPNVSLWDPALLERETGFNGGPGTTMAWPNVLRMWFAYRNPVTGDPGKDYWGPGCVPCKGARPDWLLTANGYQEPATGPTNLKAVLTGEGGKVEITVSGGPEENAVGGIIQLKDENNGNLLVEDVVGKNGTVILSLSTTATRVGVYYLGNDRLKPAKASIAT</sequence>
<accession>A0AAN6WNH9</accession>
<reference evidence="2" key="2">
    <citation type="submission" date="2023-05" db="EMBL/GenBank/DDBJ databases">
        <authorList>
            <consortium name="Lawrence Berkeley National Laboratory"/>
            <person name="Steindorff A."/>
            <person name="Hensen N."/>
            <person name="Bonometti L."/>
            <person name="Westerberg I."/>
            <person name="Brannstrom I.O."/>
            <person name="Guillou S."/>
            <person name="Cros-Aarteil S."/>
            <person name="Calhoun S."/>
            <person name="Haridas S."/>
            <person name="Kuo A."/>
            <person name="Mondo S."/>
            <person name="Pangilinan J."/>
            <person name="Riley R."/>
            <person name="Labutti K."/>
            <person name="Andreopoulos B."/>
            <person name="Lipzen A."/>
            <person name="Chen C."/>
            <person name="Yanf M."/>
            <person name="Daum C."/>
            <person name="Ng V."/>
            <person name="Clum A."/>
            <person name="Ohm R."/>
            <person name="Martin F."/>
            <person name="Silar P."/>
            <person name="Natvig D."/>
            <person name="Lalanne C."/>
            <person name="Gautier V."/>
            <person name="Ament-Velasquez S.L."/>
            <person name="Kruys A."/>
            <person name="Hutchinson M.I."/>
            <person name="Powell A.J."/>
            <person name="Barry K."/>
            <person name="Miller A.N."/>
            <person name="Grigoriev I.V."/>
            <person name="Debuchy R."/>
            <person name="Gladieux P."/>
            <person name="Thoren M.H."/>
            <person name="Johannesson H."/>
        </authorList>
    </citation>
    <scope>NUCLEOTIDE SEQUENCE</scope>
    <source>
        <strain evidence="2">PSN309</strain>
    </source>
</reference>
<protein>
    <recommendedName>
        <fullName evidence="1">SnoaL-like domain-containing protein</fullName>
    </recommendedName>
</protein>
<gene>
    <name evidence="2" type="ORF">QBC35DRAFT_439507</name>
</gene>
<evidence type="ECO:0000259" key="1">
    <source>
        <dbReference type="Pfam" id="PF13577"/>
    </source>
</evidence>
<comment type="caution">
    <text evidence="2">The sequence shown here is derived from an EMBL/GenBank/DDBJ whole genome shotgun (WGS) entry which is preliminary data.</text>
</comment>
<organism evidence="2 3">
    <name type="scientific">Podospora australis</name>
    <dbReference type="NCBI Taxonomy" id="1536484"/>
    <lineage>
        <taxon>Eukaryota</taxon>
        <taxon>Fungi</taxon>
        <taxon>Dikarya</taxon>
        <taxon>Ascomycota</taxon>
        <taxon>Pezizomycotina</taxon>
        <taxon>Sordariomycetes</taxon>
        <taxon>Sordariomycetidae</taxon>
        <taxon>Sordariales</taxon>
        <taxon>Podosporaceae</taxon>
        <taxon>Podospora</taxon>
    </lineage>
</organism>